<keyword evidence="11" id="KW-1185">Reference proteome</keyword>
<dbReference type="OrthoDB" id="10056939at2759"/>
<dbReference type="GO" id="GO:0006355">
    <property type="term" value="P:regulation of DNA-templated transcription"/>
    <property type="evidence" value="ECO:0007669"/>
    <property type="project" value="InterPro"/>
</dbReference>
<dbReference type="InterPro" id="IPR006563">
    <property type="entry name" value="POX_dom"/>
</dbReference>
<dbReference type="Pfam" id="PF05920">
    <property type="entry name" value="Homeobox_KN"/>
    <property type="match status" value="1"/>
</dbReference>
<evidence type="ECO:0000313" key="10">
    <source>
        <dbReference type="EMBL" id="KMZ61245.1"/>
    </source>
</evidence>
<dbReference type="GO" id="GO:0005634">
    <property type="term" value="C:nucleus"/>
    <property type="evidence" value="ECO:0000318"/>
    <property type="project" value="GO_Central"/>
</dbReference>
<organism evidence="10 11">
    <name type="scientific">Zostera marina</name>
    <name type="common">Eelgrass</name>
    <dbReference type="NCBI Taxonomy" id="29655"/>
    <lineage>
        <taxon>Eukaryota</taxon>
        <taxon>Viridiplantae</taxon>
        <taxon>Streptophyta</taxon>
        <taxon>Embryophyta</taxon>
        <taxon>Tracheophyta</taxon>
        <taxon>Spermatophyta</taxon>
        <taxon>Magnoliopsida</taxon>
        <taxon>Liliopsida</taxon>
        <taxon>Zosteraceae</taxon>
        <taxon>Zostera</taxon>
    </lineage>
</organism>
<evidence type="ECO:0000313" key="11">
    <source>
        <dbReference type="Proteomes" id="UP000036987"/>
    </source>
</evidence>
<comment type="similarity">
    <text evidence="2">Belongs to the TALE/BELL homeobox family.</text>
</comment>
<proteinExistence type="inferred from homology"/>
<dbReference type="Pfam" id="PF07526">
    <property type="entry name" value="POX"/>
    <property type="match status" value="1"/>
</dbReference>
<name>A0A0K9NZ68_ZOSMR</name>
<evidence type="ECO:0000256" key="6">
    <source>
        <dbReference type="ARBA" id="ARBA00023163"/>
    </source>
</evidence>
<evidence type="ECO:0000256" key="2">
    <source>
        <dbReference type="ARBA" id="ARBA00006454"/>
    </source>
</evidence>
<dbReference type="STRING" id="29655.A0A0K9NZ68"/>
<feature type="DNA-binding region" description="Homeobox" evidence="8">
    <location>
        <begin position="389"/>
        <end position="451"/>
    </location>
</feature>
<dbReference type="CDD" id="cd00086">
    <property type="entry name" value="homeodomain"/>
    <property type="match status" value="1"/>
</dbReference>
<feature type="domain" description="Homeobox" evidence="9">
    <location>
        <begin position="387"/>
        <end position="450"/>
    </location>
</feature>
<dbReference type="AlphaFoldDB" id="A0A0K9NZ68"/>
<keyword evidence="5 8" id="KW-0371">Homeobox</keyword>
<keyword evidence="3" id="KW-0805">Transcription regulation</keyword>
<dbReference type="EMBL" id="LFYR01001508">
    <property type="protein sequence ID" value="KMZ61245.1"/>
    <property type="molecule type" value="Genomic_DNA"/>
</dbReference>
<evidence type="ECO:0000259" key="9">
    <source>
        <dbReference type="PROSITE" id="PS50071"/>
    </source>
</evidence>
<accession>A0A0K9NZ68</accession>
<keyword evidence="6" id="KW-0804">Transcription</keyword>
<dbReference type="InterPro" id="IPR001356">
    <property type="entry name" value="HD"/>
</dbReference>
<dbReference type="InterPro" id="IPR050224">
    <property type="entry name" value="TALE_homeobox"/>
</dbReference>
<dbReference type="GO" id="GO:0003677">
    <property type="term" value="F:DNA binding"/>
    <property type="evidence" value="ECO:0007669"/>
    <property type="project" value="UniProtKB-UniRule"/>
</dbReference>
<dbReference type="InterPro" id="IPR009057">
    <property type="entry name" value="Homeodomain-like_sf"/>
</dbReference>
<dbReference type="SUPFAM" id="SSF46689">
    <property type="entry name" value="Homeodomain-like"/>
    <property type="match status" value="1"/>
</dbReference>
<dbReference type="SMART" id="SM00389">
    <property type="entry name" value="HOX"/>
    <property type="match status" value="1"/>
</dbReference>
<dbReference type="PANTHER" id="PTHR11850">
    <property type="entry name" value="HOMEOBOX PROTEIN TRANSCRIPTION FACTORS"/>
    <property type="match status" value="1"/>
</dbReference>
<gene>
    <name evidence="10" type="ORF">ZOSMA_53G00270</name>
</gene>
<evidence type="ECO:0000256" key="8">
    <source>
        <dbReference type="PROSITE-ProRule" id="PRU00108"/>
    </source>
</evidence>
<dbReference type="SMART" id="SM00574">
    <property type="entry name" value="POX"/>
    <property type="match status" value="1"/>
</dbReference>
<evidence type="ECO:0000256" key="4">
    <source>
        <dbReference type="ARBA" id="ARBA00023125"/>
    </source>
</evidence>
<keyword evidence="7 8" id="KW-0539">Nucleus</keyword>
<evidence type="ECO:0000256" key="7">
    <source>
        <dbReference type="ARBA" id="ARBA00023242"/>
    </source>
</evidence>
<reference evidence="11" key="1">
    <citation type="journal article" date="2016" name="Nature">
        <title>The genome of the seagrass Zostera marina reveals angiosperm adaptation to the sea.</title>
        <authorList>
            <person name="Olsen J.L."/>
            <person name="Rouze P."/>
            <person name="Verhelst B."/>
            <person name="Lin Y.-C."/>
            <person name="Bayer T."/>
            <person name="Collen J."/>
            <person name="Dattolo E."/>
            <person name="De Paoli E."/>
            <person name="Dittami S."/>
            <person name="Maumus F."/>
            <person name="Michel G."/>
            <person name="Kersting A."/>
            <person name="Lauritano C."/>
            <person name="Lohaus R."/>
            <person name="Toepel M."/>
            <person name="Tonon T."/>
            <person name="Vanneste K."/>
            <person name="Amirebrahimi M."/>
            <person name="Brakel J."/>
            <person name="Bostroem C."/>
            <person name="Chovatia M."/>
            <person name="Grimwood J."/>
            <person name="Jenkins J.W."/>
            <person name="Jueterbock A."/>
            <person name="Mraz A."/>
            <person name="Stam W.T."/>
            <person name="Tice H."/>
            <person name="Bornberg-Bauer E."/>
            <person name="Green P.J."/>
            <person name="Pearson G.A."/>
            <person name="Procaccini G."/>
            <person name="Duarte C.M."/>
            <person name="Schmutz J."/>
            <person name="Reusch T.B.H."/>
            <person name="Van de Peer Y."/>
        </authorList>
    </citation>
    <scope>NUCLEOTIDE SEQUENCE [LARGE SCALE GENOMIC DNA]</scope>
    <source>
        <strain evidence="11">cv. Finnish</strain>
    </source>
</reference>
<evidence type="ECO:0000256" key="5">
    <source>
        <dbReference type="ARBA" id="ARBA00023155"/>
    </source>
</evidence>
<keyword evidence="4 8" id="KW-0238">DNA-binding</keyword>
<evidence type="ECO:0000256" key="1">
    <source>
        <dbReference type="ARBA" id="ARBA00004123"/>
    </source>
</evidence>
<evidence type="ECO:0000256" key="3">
    <source>
        <dbReference type="ARBA" id="ARBA00023015"/>
    </source>
</evidence>
<dbReference type="InterPro" id="IPR008422">
    <property type="entry name" value="KN_HD"/>
</dbReference>
<dbReference type="Gene3D" id="1.10.10.60">
    <property type="entry name" value="Homeodomain-like"/>
    <property type="match status" value="1"/>
</dbReference>
<dbReference type="PROSITE" id="PS50071">
    <property type="entry name" value="HOMEOBOX_2"/>
    <property type="match status" value="1"/>
</dbReference>
<comment type="caution">
    <text evidence="10">The sequence shown here is derived from an EMBL/GenBank/DDBJ whole genome shotgun (WGS) entry which is preliminary data.</text>
</comment>
<comment type="subcellular location">
    <subcellularLocation>
        <location evidence="1 8">Nucleus</location>
    </subcellularLocation>
</comment>
<sequence>MILDTMFNTNDHESMTIDAPMSSHTSPVFSMFHQPPTNIAEDAGIPVSGYLPFVGTCSNHNPAISSANNNLAPFPPDNFATLVPSDGASCNGVFNCQYDGIPAAVHILPPSHCQSVGSSDPWWSGVSVNKVNNYPSSENRFVYNYCTSGGNDLSLTLSSSSRPQLHPIPMINSCFNAPSDHQFSELSCSAVTQVSEFSVDGHNNSDHSRLSSSPVYLNHVLVRSRYLHAAQQILSQAVSFSLGDSDELDCQILKQETNDRRLLNTINSDQSSSSQSCKDPMHPSKTELLSILKLIENRYSQCVTKMHGIMSAFYNMTESSIPQMHLRFAFHAVSSFYKNLRETIMTQIIFTNQQLQLSCESLSDKANLFESSFVHKQWALQQIKNDHHSWRPQRGLPEKSVSVLRAWMFQNFLHPYPKDNEKQLLAIKSGLTRSQVSNWFINARVRLWKPMIEEMYSEINRKHPTEDDSINNLRFPIN</sequence>
<dbReference type="Proteomes" id="UP000036987">
    <property type="component" value="Unassembled WGS sequence"/>
</dbReference>
<protein>
    <recommendedName>
        <fullName evidence="9">Homeobox domain-containing protein</fullName>
    </recommendedName>
</protein>